<evidence type="ECO:0000313" key="3">
    <source>
        <dbReference type="Proteomes" id="UP000649617"/>
    </source>
</evidence>
<proteinExistence type="predicted"/>
<dbReference type="AlphaFoldDB" id="A0A812JHQ5"/>
<dbReference type="InterPro" id="IPR036388">
    <property type="entry name" value="WH-like_DNA-bd_sf"/>
</dbReference>
<dbReference type="InterPro" id="IPR047417">
    <property type="entry name" value="WHD_MUS81"/>
</dbReference>
<dbReference type="Gene3D" id="1.10.10.10">
    <property type="entry name" value="Winged helix-like DNA-binding domain superfamily/Winged helix DNA-binding domain"/>
    <property type="match status" value="1"/>
</dbReference>
<evidence type="ECO:0000313" key="2">
    <source>
        <dbReference type="EMBL" id="CAE7206935.1"/>
    </source>
</evidence>
<keyword evidence="3" id="KW-1185">Reference proteome</keyword>
<organism evidence="2 3">
    <name type="scientific">Symbiodinium pilosum</name>
    <name type="common">Dinoflagellate</name>
    <dbReference type="NCBI Taxonomy" id="2952"/>
    <lineage>
        <taxon>Eukaryota</taxon>
        <taxon>Sar</taxon>
        <taxon>Alveolata</taxon>
        <taxon>Dinophyceae</taxon>
        <taxon>Suessiales</taxon>
        <taxon>Symbiodiniaceae</taxon>
        <taxon>Symbiodinium</taxon>
    </lineage>
</organism>
<dbReference type="OrthoDB" id="414356at2759"/>
<protein>
    <submittedName>
        <fullName evidence="2">Uncharacterized protein</fullName>
    </submittedName>
</protein>
<evidence type="ECO:0000256" key="1">
    <source>
        <dbReference type="SAM" id="MobiDB-lite"/>
    </source>
</evidence>
<feature type="region of interest" description="Disordered" evidence="1">
    <location>
        <begin position="133"/>
        <end position="175"/>
    </location>
</feature>
<dbReference type="Proteomes" id="UP000649617">
    <property type="component" value="Unassembled WGS sequence"/>
</dbReference>
<accession>A0A812JHQ5</accession>
<sequence>MAIDAENAAKGSSIQEEDETGGFLDNMEYRGGGYAILRALWDAHEKGLASLSVSQICQRAKQWCSHHMDHGLFAGRQLGLGWDAHGSLLKHGILEKQKLKARKPRDRIDVFCLTANGKELVRKLMEMFADEELPATQTPERKRSLTQQPSQTPPKLEKPREAEEPLPKKAKLADEAANPAPVIPLRTLCRSLAPIFAALGSPIPKERLYKLIASEHDYTQEAFSAQLARLEELNKLFMGEDGVHLV</sequence>
<name>A0A812JHQ5_SYMPI</name>
<dbReference type="CDD" id="cd21036">
    <property type="entry name" value="WH_MUS81"/>
    <property type="match status" value="1"/>
</dbReference>
<comment type="caution">
    <text evidence="2">The sequence shown here is derived from an EMBL/GenBank/DDBJ whole genome shotgun (WGS) entry which is preliminary data.</text>
</comment>
<feature type="compositionally biased region" description="Basic and acidic residues" evidence="1">
    <location>
        <begin position="155"/>
        <end position="174"/>
    </location>
</feature>
<gene>
    <name evidence="2" type="ORF">SPIL2461_LOCUS2032</name>
</gene>
<reference evidence="2" key="1">
    <citation type="submission" date="2021-02" db="EMBL/GenBank/DDBJ databases">
        <authorList>
            <person name="Dougan E. K."/>
            <person name="Rhodes N."/>
            <person name="Thang M."/>
            <person name="Chan C."/>
        </authorList>
    </citation>
    <scope>NUCLEOTIDE SEQUENCE</scope>
</reference>
<dbReference type="EMBL" id="CAJNIZ010002153">
    <property type="protein sequence ID" value="CAE7206935.1"/>
    <property type="molecule type" value="Genomic_DNA"/>
</dbReference>